<proteinExistence type="predicted"/>
<organism evidence="2 3">
    <name type="scientific">Ustilago bromivora</name>
    <dbReference type="NCBI Taxonomy" id="307758"/>
    <lineage>
        <taxon>Eukaryota</taxon>
        <taxon>Fungi</taxon>
        <taxon>Dikarya</taxon>
        <taxon>Basidiomycota</taxon>
        <taxon>Ustilaginomycotina</taxon>
        <taxon>Ustilaginomycetes</taxon>
        <taxon>Ustilaginales</taxon>
        <taxon>Ustilaginaceae</taxon>
        <taxon>Ustilago</taxon>
    </lineage>
</organism>
<evidence type="ECO:0000256" key="1">
    <source>
        <dbReference type="SAM" id="Phobius"/>
    </source>
</evidence>
<evidence type="ECO:0000313" key="3">
    <source>
        <dbReference type="Proteomes" id="UP000179920"/>
    </source>
</evidence>
<dbReference type="AlphaFoldDB" id="A0A1K0FZV0"/>
<sequence length="119" mass="13300">MYVNYVIVQGSRGAVQSVEMGAGERTGSDAIKKVICTPMILLGRLPWYPTFGKVGESRKHALLRCAKCDASRLFLQATHPRKKRAKSFISNSLAFFILFYFYSRRSGRSTISPCSTLLS</sequence>
<gene>
    <name evidence="2" type="ORF">UBRO_20550</name>
</gene>
<reference evidence="3" key="1">
    <citation type="submission" date="2016-04" db="EMBL/GenBank/DDBJ databases">
        <authorList>
            <person name="Guldener U."/>
            <person name="Guldener U."/>
        </authorList>
    </citation>
    <scope>NUCLEOTIDE SEQUENCE [LARGE SCALE GENOMIC DNA]</scope>
    <source>
        <strain evidence="3">UB2112</strain>
    </source>
</reference>
<protein>
    <submittedName>
        <fullName evidence="2">Uncharacterized protein</fullName>
    </submittedName>
</protein>
<accession>A0A1K0FZV0</accession>
<name>A0A1K0FZV0_9BASI</name>
<keyword evidence="1" id="KW-0812">Transmembrane</keyword>
<dbReference type="EMBL" id="LT558119">
    <property type="protein sequence ID" value="SAM77700.1"/>
    <property type="molecule type" value="Genomic_DNA"/>
</dbReference>
<keyword evidence="1" id="KW-0472">Membrane</keyword>
<dbReference type="Proteomes" id="UP000179920">
    <property type="component" value="Chromosome III"/>
</dbReference>
<keyword evidence="1" id="KW-1133">Transmembrane helix</keyword>
<evidence type="ECO:0000313" key="2">
    <source>
        <dbReference type="EMBL" id="SAM77700.1"/>
    </source>
</evidence>
<feature type="transmembrane region" description="Helical" evidence="1">
    <location>
        <begin position="85"/>
        <end position="103"/>
    </location>
</feature>